<protein>
    <submittedName>
        <fullName evidence="3">Thiolase family protein</fullName>
    </submittedName>
</protein>
<dbReference type="PIRSF" id="PIRSF000429">
    <property type="entry name" value="Ac-CoA_Ac_transf"/>
    <property type="match status" value="1"/>
</dbReference>
<dbReference type="Proteomes" id="UP000462055">
    <property type="component" value="Unassembled WGS sequence"/>
</dbReference>
<feature type="domain" description="Thiolase C-terminal" evidence="2">
    <location>
        <begin position="248"/>
        <end position="364"/>
    </location>
</feature>
<feature type="domain" description="Thiolase N-terminal" evidence="1">
    <location>
        <begin position="22"/>
        <end position="179"/>
    </location>
</feature>
<keyword evidence="4" id="KW-1185">Reference proteome</keyword>
<dbReference type="CDD" id="cd00829">
    <property type="entry name" value="SCP-x_thiolase"/>
    <property type="match status" value="1"/>
</dbReference>
<dbReference type="InterPro" id="IPR016039">
    <property type="entry name" value="Thiolase-like"/>
</dbReference>
<evidence type="ECO:0000313" key="4">
    <source>
        <dbReference type="Proteomes" id="UP000462055"/>
    </source>
</evidence>
<organism evidence="3 4">
    <name type="scientific">Actinomadura physcomitrii</name>
    <dbReference type="NCBI Taxonomy" id="2650748"/>
    <lineage>
        <taxon>Bacteria</taxon>
        <taxon>Bacillati</taxon>
        <taxon>Actinomycetota</taxon>
        <taxon>Actinomycetes</taxon>
        <taxon>Streptosporangiales</taxon>
        <taxon>Thermomonosporaceae</taxon>
        <taxon>Actinomadura</taxon>
    </lineage>
</organism>
<sequence length="376" mass="38769">MTKLLGDLEPVYVVGAGWHRYQRLSQVGYVDLGLTAVRGALDDAGLAWGDVDESFIGTGHLGMAVGRPMLKHLGALGKPLVHVENASASGSAAFRLGCVHVAAGISDVALVLGVDKPRSIYRAPTGTHGLADDAIVPFTHFSLLSGAYTAASGVTDEDLAQIAVKNHRNGSLNPNAHRQQERTLEEVLGGRRTAGSLTSLQCCPVGEGAAAVIVASAGAIARLGIDPAKAIRVASSATVTETTTSSDQEVTREVIARALHEAQTPPSEVDVFELHDAFTIEEAQYVEASGIAPPGKYVPMLKEGAFDIGGQCAVSTSGGLLAMGHPIGPTGVGQIGEIALQLRGSAGPRQHPGARVGLAHMVGLGAVGYAHVLRKD</sequence>
<comment type="caution">
    <text evidence="3">The sequence shown here is derived from an EMBL/GenBank/DDBJ whole genome shotgun (WGS) entry which is preliminary data.</text>
</comment>
<dbReference type="InterPro" id="IPR002155">
    <property type="entry name" value="Thiolase"/>
</dbReference>
<evidence type="ECO:0000313" key="3">
    <source>
        <dbReference type="EMBL" id="MWA01599.1"/>
    </source>
</evidence>
<evidence type="ECO:0000259" key="2">
    <source>
        <dbReference type="Pfam" id="PF22691"/>
    </source>
</evidence>
<dbReference type="Pfam" id="PF00108">
    <property type="entry name" value="Thiolase_N"/>
    <property type="match status" value="1"/>
</dbReference>
<dbReference type="GO" id="GO:0016747">
    <property type="term" value="F:acyltransferase activity, transferring groups other than amino-acyl groups"/>
    <property type="evidence" value="ECO:0007669"/>
    <property type="project" value="InterPro"/>
</dbReference>
<dbReference type="PANTHER" id="PTHR42870:SF1">
    <property type="entry name" value="NON-SPECIFIC LIPID-TRANSFER PROTEIN-LIKE 2"/>
    <property type="match status" value="1"/>
</dbReference>
<dbReference type="InterPro" id="IPR055140">
    <property type="entry name" value="Thiolase_C_2"/>
</dbReference>
<dbReference type="SUPFAM" id="SSF53901">
    <property type="entry name" value="Thiolase-like"/>
    <property type="match status" value="2"/>
</dbReference>
<name>A0A6I4MG91_9ACTN</name>
<accession>A0A6I4MG91</accession>
<dbReference type="RefSeq" id="WP_151594099.1">
    <property type="nucleotide sequence ID" value="NZ_WBMS02000010.1"/>
</dbReference>
<dbReference type="PANTHER" id="PTHR42870">
    <property type="entry name" value="ACETYL-COA C-ACETYLTRANSFERASE"/>
    <property type="match status" value="1"/>
</dbReference>
<dbReference type="InterPro" id="IPR020616">
    <property type="entry name" value="Thiolase_N"/>
</dbReference>
<dbReference type="Gene3D" id="3.40.47.10">
    <property type="match status" value="1"/>
</dbReference>
<gene>
    <name evidence="3" type="ORF">F8568_014685</name>
</gene>
<proteinExistence type="predicted"/>
<evidence type="ECO:0000259" key="1">
    <source>
        <dbReference type="Pfam" id="PF00108"/>
    </source>
</evidence>
<reference evidence="3" key="1">
    <citation type="submission" date="2019-12" db="EMBL/GenBank/DDBJ databases">
        <title>Actinomadura physcomitrii sp. nov., a novel actinomycete isolated from moss [Physcomitrium sphaericum (Ludw) Fuernr].</title>
        <authorList>
            <person name="Zhuang X."/>
        </authorList>
    </citation>
    <scope>NUCLEOTIDE SEQUENCE [LARGE SCALE GENOMIC DNA]</scope>
    <source>
        <strain evidence="3">LD22</strain>
    </source>
</reference>
<dbReference type="Pfam" id="PF22691">
    <property type="entry name" value="Thiolase_C_1"/>
    <property type="match status" value="1"/>
</dbReference>
<dbReference type="AlphaFoldDB" id="A0A6I4MG91"/>
<dbReference type="EMBL" id="WBMS02000010">
    <property type="protein sequence ID" value="MWA01599.1"/>
    <property type="molecule type" value="Genomic_DNA"/>
</dbReference>